<gene>
    <name evidence="1" type="ORF">GDS87_19115</name>
</gene>
<evidence type="ECO:0008006" key="3">
    <source>
        <dbReference type="Google" id="ProtNLM"/>
    </source>
</evidence>
<dbReference type="RefSeq" id="WP_369593611.1">
    <property type="nucleotide sequence ID" value="NZ_CP045835.1"/>
</dbReference>
<accession>A0ABX6DDI5</accession>
<proteinExistence type="predicted"/>
<dbReference type="EMBL" id="CP045835">
    <property type="protein sequence ID" value="QGG52881.1"/>
    <property type="molecule type" value="Genomic_DNA"/>
</dbReference>
<protein>
    <recommendedName>
        <fullName evidence="3">Thioredoxin domain-containing protein</fullName>
    </recommendedName>
</protein>
<organism evidence="1 2">
    <name type="scientific">Lysinibacillus pakistanensis</name>
    <dbReference type="NCBI Taxonomy" id="759811"/>
    <lineage>
        <taxon>Bacteria</taxon>
        <taxon>Bacillati</taxon>
        <taxon>Bacillota</taxon>
        <taxon>Bacilli</taxon>
        <taxon>Bacillales</taxon>
        <taxon>Bacillaceae</taxon>
        <taxon>Lysinibacillus</taxon>
    </lineage>
</organism>
<name>A0ABX6DDI5_9BACI</name>
<evidence type="ECO:0000313" key="1">
    <source>
        <dbReference type="EMBL" id="QGG52881.1"/>
    </source>
</evidence>
<keyword evidence="2" id="KW-1185">Reference proteome</keyword>
<evidence type="ECO:0000313" key="2">
    <source>
        <dbReference type="Proteomes" id="UP000373269"/>
    </source>
</evidence>
<reference evidence="1 2" key="1">
    <citation type="submission" date="2019-11" db="EMBL/GenBank/DDBJ databases">
        <title>Whole Genome Sequencing and Comparative Genomic Analyses of Lysinibacillus pakistanensis LZH-9, a Halotolerant Strain with Excellent COD Removal Capability.</title>
        <authorList>
            <person name="Zhou H."/>
        </authorList>
    </citation>
    <scope>NUCLEOTIDE SEQUENCE [LARGE SCALE GENOMIC DNA]</scope>
    <source>
        <strain evidence="1 2">LZH-9</strain>
    </source>
</reference>
<dbReference type="Proteomes" id="UP000373269">
    <property type="component" value="Chromosome"/>
</dbReference>
<sequence length="136" mass="15616">MSIVAILTITIFLLTLIYSFRTYYSSATFVNGRTPLPSTYKDKLNDNFTGILIFYDEMTNIKLINFFSNKIKKFNSSILINVLDEREPIQTNELIKVYQVKSTPTAFIIENGVVKKSINANEKLLSVKELEDFIQS</sequence>